<feature type="domain" description="Glutamyl-tRNA reductase N-terminal" evidence="13">
    <location>
        <begin position="6"/>
        <end position="154"/>
    </location>
</feature>
<dbReference type="InterPro" id="IPR036291">
    <property type="entry name" value="NAD(P)-bd_dom_sf"/>
</dbReference>
<comment type="caution">
    <text evidence="14">The sequence shown here is derived from an EMBL/GenBank/DDBJ whole genome shotgun (WGS) entry which is preliminary data.</text>
</comment>
<evidence type="ECO:0000256" key="5">
    <source>
        <dbReference type="ARBA" id="ARBA00023002"/>
    </source>
</evidence>
<dbReference type="Proteomes" id="UP000275199">
    <property type="component" value="Unassembled WGS sequence"/>
</dbReference>
<feature type="binding site" evidence="8">
    <location>
        <begin position="49"/>
        <end position="52"/>
    </location>
    <ligand>
        <name>substrate</name>
    </ligand>
</feature>
<dbReference type="SUPFAM" id="SSF69075">
    <property type="entry name" value="Glutamyl tRNA-reductase dimerization domain"/>
    <property type="match status" value="1"/>
</dbReference>
<protein>
    <recommendedName>
        <fullName evidence="3 8">Glutamyl-tRNA reductase</fullName>
        <shortName evidence="8">GluTR</shortName>
        <ecNumber evidence="3 8">1.2.1.70</ecNumber>
    </recommendedName>
</protein>
<keyword evidence="6 8" id="KW-0627">Porphyrin biosynthesis</keyword>
<dbReference type="PANTHER" id="PTHR43013">
    <property type="entry name" value="GLUTAMYL-TRNA REDUCTASE"/>
    <property type="match status" value="1"/>
</dbReference>
<evidence type="ECO:0000256" key="8">
    <source>
        <dbReference type="HAMAP-Rule" id="MF_00087"/>
    </source>
</evidence>
<feature type="domain" description="Tetrapyrrole biosynthesis glutamyl-tRNA reductase dimerisation" evidence="11">
    <location>
        <begin position="318"/>
        <end position="415"/>
    </location>
</feature>
<dbReference type="InterPro" id="IPR036343">
    <property type="entry name" value="GluRdtase_N_sf"/>
</dbReference>
<feature type="site" description="Important for activity" evidence="8">
    <location>
        <position position="97"/>
    </location>
</feature>
<feature type="binding site" evidence="8">
    <location>
        <position position="107"/>
    </location>
    <ligand>
        <name>substrate</name>
    </ligand>
</feature>
<dbReference type="PROSITE" id="PS00747">
    <property type="entry name" value="GLUTR"/>
    <property type="match status" value="1"/>
</dbReference>
<dbReference type="InterPro" id="IPR006151">
    <property type="entry name" value="Shikm_DH/Glu-tRNA_Rdtase"/>
</dbReference>
<comment type="catalytic activity">
    <reaction evidence="7 8 9">
        <text>(S)-4-amino-5-oxopentanoate + tRNA(Glu) + NADP(+) = L-glutamyl-tRNA(Glu) + NADPH + H(+)</text>
        <dbReference type="Rhea" id="RHEA:12344"/>
        <dbReference type="Rhea" id="RHEA-COMP:9663"/>
        <dbReference type="Rhea" id="RHEA-COMP:9680"/>
        <dbReference type="ChEBI" id="CHEBI:15378"/>
        <dbReference type="ChEBI" id="CHEBI:57501"/>
        <dbReference type="ChEBI" id="CHEBI:57783"/>
        <dbReference type="ChEBI" id="CHEBI:58349"/>
        <dbReference type="ChEBI" id="CHEBI:78442"/>
        <dbReference type="ChEBI" id="CHEBI:78520"/>
        <dbReference type="EC" id="1.2.1.70"/>
    </reaction>
</comment>
<name>A0ABX9XIR6_9PSED</name>
<keyword evidence="5 8" id="KW-0560">Oxidoreductase</keyword>
<dbReference type="SUPFAM" id="SSF51735">
    <property type="entry name" value="NAD(P)-binding Rossmann-fold domains"/>
    <property type="match status" value="1"/>
</dbReference>
<comment type="similarity">
    <text evidence="2 8 9">Belongs to the glutamyl-tRNA reductase family.</text>
</comment>
<evidence type="ECO:0000256" key="2">
    <source>
        <dbReference type="ARBA" id="ARBA00005916"/>
    </source>
</evidence>
<evidence type="ECO:0000256" key="4">
    <source>
        <dbReference type="ARBA" id="ARBA00022857"/>
    </source>
</evidence>
<dbReference type="Pfam" id="PF05201">
    <property type="entry name" value="GlutR_N"/>
    <property type="match status" value="1"/>
</dbReference>
<feature type="domain" description="Quinate/shikimate 5-dehydrogenase/glutamyl-tRNA reductase" evidence="12">
    <location>
        <begin position="170"/>
        <end position="304"/>
    </location>
</feature>
<evidence type="ECO:0000259" key="12">
    <source>
        <dbReference type="Pfam" id="PF01488"/>
    </source>
</evidence>
<dbReference type="PIRSF" id="PIRSF000445">
    <property type="entry name" value="4pyrrol_synth_GluRdtase"/>
    <property type="match status" value="1"/>
</dbReference>
<evidence type="ECO:0000256" key="3">
    <source>
        <dbReference type="ARBA" id="ARBA00012970"/>
    </source>
</evidence>
<feature type="active site" description="Nucleophile" evidence="8">
    <location>
        <position position="50"/>
    </location>
</feature>
<dbReference type="Pfam" id="PF01488">
    <property type="entry name" value="Shikimate_DH"/>
    <property type="match status" value="1"/>
</dbReference>
<dbReference type="InterPro" id="IPR015895">
    <property type="entry name" value="4pyrrol_synth_GluRdtase_N"/>
</dbReference>
<keyword evidence="4 8" id="KW-0521">NADP</keyword>
<feature type="binding site" evidence="8">
    <location>
        <begin position="187"/>
        <end position="192"/>
    </location>
    <ligand>
        <name>NADP(+)</name>
        <dbReference type="ChEBI" id="CHEBI:58349"/>
    </ligand>
</feature>
<comment type="subunit">
    <text evidence="8">Homodimer.</text>
</comment>
<evidence type="ECO:0000256" key="1">
    <source>
        <dbReference type="ARBA" id="ARBA00005059"/>
    </source>
</evidence>
<dbReference type="CDD" id="cd05213">
    <property type="entry name" value="NAD_bind_Glutamyl_tRNA_reduct"/>
    <property type="match status" value="1"/>
</dbReference>
<feature type="binding site" evidence="8">
    <location>
        <begin position="112"/>
        <end position="114"/>
    </location>
    <ligand>
        <name>substrate</name>
    </ligand>
</feature>
<feature type="region of interest" description="Disordered" evidence="10">
    <location>
        <begin position="420"/>
        <end position="451"/>
    </location>
</feature>
<evidence type="ECO:0000259" key="11">
    <source>
        <dbReference type="Pfam" id="PF00745"/>
    </source>
</evidence>
<proteinExistence type="inferred from homology"/>
<sequence length="451" mass="48864">MGFIALGINHKTAGVEVRERLSFAPEQLPDALLRLREETVTQEVAILSTCNRTELYCAQDQLDADGLVNWFAAFHGMTADEVRRCSYLHQDAGAVNHMMRVAAGLDSMVLGEPQILGQMKDAWQAARTAGTLGPHLDRLFQSTFNMAKQVRTDTRIGENPVSVAFAAVSLSKQIFSDLGRSTALLIGAGETIGLVARHLYDQGVGKIIVANRTLERAAVLAEPLGGQSIVLNQIPDVLAQCDVIISSTASPLPILGKGAVERALKQRKHKPMFMVDIAVPRDIEPEVGDLADVYLYSVDDLHQVIEENLRSRQGAANAAERLIEVGTDDFMQRLRALAAVDIVRDYRTKAEQLRDQELLKAQQKLQRGVDPAQVLAEMARGLTNKLLHDPSVKLKQMSAQGRVEALALAQELFALGGTAADVGSQSNTSSSDAAPNARPSSAAHTILQGKQ</sequence>
<evidence type="ECO:0000256" key="6">
    <source>
        <dbReference type="ARBA" id="ARBA00023244"/>
    </source>
</evidence>
<dbReference type="PANTHER" id="PTHR43013:SF1">
    <property type="entry name" value="GLUTAMYL-TRNA REDUCTASE"/>
    <property type="match status" value="1"/>
</dbReference>
<dbReference type="EC" id="1.2.1.70" evidence="3 8"/>
<organism evidence="14 15">
    <name type="scientific">Pseudomonas neustonica</name>
    <dbReference type="NCBI Taxonomy" id="2487346"/>
    <lineage>
        <taxon>Bacteria</taxon>
        <taxon>Pseudomonadati</taxon>
        <taxon>Pseudomonadota</taxon>
        <taxon>Gammaproteobacteria</taxon>
        <taxon>Pseudomonadales</taxon>
        <taxon>Pseudomonadaceae</taxon>
        <taxon>Pseudomonas</taxon>
    </lineage>
</organism>
<feature type="binding site" evidence="8">
    <location>
        <position position="118"/>
    </location>
    <ligand>
        <name>substrate</name>
    </ligand>
</feature>
<dbReference type="InterPro" id="IPR018214">
    <property type="entry name" value="GluRdtase_CS"/>
</dbReference>
<dbReference type="NCBIfam" id="TIGR01035">
    <property type="entry name" value="hemA"/>
    <property type="match status" value="1"/>
</dbReference>
<evidence type="ECO:0000256" key="10">
    <source>
        <dbReference type="SAM" id="MobiDB-lite"/>
    </source>
</evidence>
<evidence type="ECO:0000256" key="9">
    <source>
        <dbReference type="RuleBase" id="RU000584"/>
    </source>
</evidence>
<dbReference type="Gene3D" id="3.30.460.30">
    <property type="entry name" value="Glutamyl-tRNA reductase, N-terminal domain"/>
    <property type="match status" value="1"/>
</dbReference>
<reference evidence="14 15" key="1">
    <citation type="submission" date="2018-11" db="EMBL/GenBank/DDBJ databases">
        <authorList>
            <person name="Jang G.I."/>
            <person name="Hwang C.Y."/>
        </authorList>
    </citation>
    <scope>NUCLEOTIDE SEQUENCE [LARGE SCALE GENOMIC DNA]</scope>
    <source>
        <strain evidence="14 15">SSM26</strain>
    </source>
</reference>
<evidence type="ECO:0000256" key="7">
    <source>
        <dbReference type="ARBA" id="ARBA00047464"/>
    </source>
</evidence>
<gene>
    <name evidence="8" type="primary">hemA</name>
    <name evidence="14" type="ORF">EF096_07820</name>
</gene>
<accession>A0ABX9XIR6</accession>
<dbReference type="InterPro" id="IPR000343">
    <property type="entry name" value="4pyrrol_synth_GluRdtase"/>
</dbReference>
<evidence type="ECO:0000313" key="14">
    <source>
        <dbReference type="EMBL" id="ROZ85337.1"/>
    </source>
</evidence>
<dbReference type="SUPFAM" id="SSF69742">
    <property type="entry name" value="Glutamyl tRNA-reductase catalytic, N-terminal domain"/>
    <property type="match status" value="1"/>
</dbReference>
<dbReference type="Gene3D" id="3.40.50.720">
    <property type="entry name" value="NAD(P)-binding Rossmann-like Domain"/>
    <property type="match status" value="1"/>
</dbReference>
<feature type="compositionally biased region" description="Polar residues" evidence="10">
    <location>
        <begin position="423"/>
        <end position="451"/>
    </location>
</feature>
<dbReference type="InterPro" id="IPR015896">
    <property type="entry name" value="4pyrrol_synth_GluRdtase_dimer"/>
</dbReference>
<comment type="miscellaneous">
    <text evidence="8">During catalysis, the active site Cys acts as a nucleophile attacking the alpha-carbonyl group of tRNA-bound glutamate with the formation of a thioester intermediate between enzyme and glutamate, and the concomitant release of tRNA(Glu). The thioester intermediate is finally reduced by direct hydride transfer from NADPH, to form the product GSA.</text>
</comment>
<dbReference type="EMBL" id="RKKU01000007">
    <property type="protein sequence ID" value="ROZ85337.1"/>
    <property type="molecule type" value="Genomic_DNA"/>
</dbReference>
<comment type="domain">
    <text evidence="8">Possesses an unusual extended V-shaped dimeric structure with each monomer consisting of three distinct domains arranged along a curved 'spinal' alpha-helix. The N-terminal catalytic domain specifically recognizes the glutamate moiety of the substrate. The second domain is the NADPH-binding domain, and the third C-terminal domain is responsible for dimerization.</text>
</comment>
<keyword evidence="15" id="KW-1185">Reference proteome</keyword>
<dbReference type="RefSeq" id="WP_123889070.1">
    <property type="nucleotide sequence ID" value="NZ_RKKU01000007.1"/>
</dbReference>
<dbReference type="HAMAP" id="MF_00087">
    <property type="entry name" value="Glu_tRNA_reductase"/>
    <property type="match status" value="1"/>
</dbReference>
<evidence type="ECO:0000313" key="15">
    <source>
        <dbReference type="Proteomes" id="UP000275199"/>
    </source>
</evidence>
<comment type="pathway">
    <text evidence="1 8 9">Porphyrin-containing compound metabolism; protoporphyrin-IX biosynthesis; 5-aminolevulinate from L-glutamyl-tRNA(Glu): step 1/2.</text>
</comment>
<dbReference type="InterPro" id="IPR036453">
    <property type="entry name" value="GluRdtase_dimer_dom_sf"/>
</dbReference>
<dbReference type="GO" id="GO:0008883">
    <property type="term" value="F:glutamyl-tRNA reductase activity"/>
    <property type="evidence" value="ECO:0007669"/>
    <property type="project" value="UniProtKB-EC"/>
</dbReference>
<comment type="function">
    <text evidence="8">Catalyzes the NADPH-dependent reduction of glutamyl-tRNA(Glu) to glutamate 1-semialdehyde (GSA).</text>
</comment>
<evidence type="ECO:0000259" key="13">
    <source>
        <dbReference type="Pfam" id="PF05201"/>
    </source>
</evidence>
<dbReference type="Pfam" id="PF00745">
    <property type="entry name" value="GlutR_dimer"/>
    <property type="match status" value="1"/>
</dbReference>